<organism evidence="1 2">
    <name type="scientific">Parelaphostrongylus tenuis</name>
    <name type="common">Meningeal worm</name>
    <dbReference type="NCBI Taxonomy" id="148309"/>
    <lineage>
        <taxon>Eukaryota</taxon>
        <taxon>Metazoa</taxon>
        <taxon>Ecdysozoa</taxon>
        <taxon>Nematoda</taxon>
        <taxon>Chromadorea</taxon>
        <taxon>Rhabditida</taxon>
        <taxon>Rhabditina</taxon>
        <taxon>Rhabditomorpha</taxon>
        <taxon>Strongyloidea</taxon>
        <taxon>Metastrongylidae</taxon>
        <taxon>Parelaphostrongylus</taxon>
    </lineage>
</organism>
<dbReference type="AlphaFoldDB" id="A0AAD5MUD2"/>
<sequence>MSPITDASLKRGKDGNSIKHHTLRRVCSRCSSQYGTQEHLSTTMNEKQHLGPKPQKLGGVFTKRSDVSSIKNQDYCHSTPRRTLAAFRQSAEITLCNYYSYMFNSHVLLPLYKLKVDGFAPPPVFPSKIRQPTSSVRNKTNLVHCIRQEHLNSHASSHLHFGSTLHSLSVRTQGSRPVEEPPGCGS</sequence>
<accession>A0AAD5MUD2</accession>
<dbReference type="Proteomes" id="UP001196413">
    <property type="component" value="Unassembled WGS sequence"/>
</dbReference>
<keyword evidence="2" id="KW-1185">Reference proteome</keyword>
<protein>
    <submittedName>
        <fullName evidence="1">Uncharacterized protein</fullName>
    </submittedName>
</protein>
<dbReference type="EMBL" id="JAHQIW010004552">
    <property type="protein sequence ID" value="KAJ1362858.1"/>
    <property type="molecule type" value="Genomic_DNA"/>
</dbReference>
<proteinExistence type="predicted"/>
<name>A0AAD5MUD2_PARTN</name>
<evidence type="ECO:0000313" key="1">
    <source>
        <dbReference type="EMBL" id="KAJ1362858.1"/>
    </source>
</evidence>
<reference evidence="1" key="1">
    <citation type="submission" date="2021-06" db="EMBL/GenBank/DDBJ databases">
        <title>Parelaphostrongylus tenuis whole genome reference sequence.</title>
        <authorList>
            <person name="Garwood T.J."/>
            <person name="Larsen P.A."/>
            <person name="Fountain-Jones N.M."/>
            <person name="Garbe J.R."/>
            <person name="Macchietto M.G."/>
            <person name="Kania S.A."/>
            <person name="Gerhold R.W."/>
            <person name="Richards J.E."/>
            <person name="Wolf T.M."/>
        </authorList>
    </citation>
    <scope>NUCLEOTIDE SEQUENCE</scope>
    <source>
        <strain evidence="1">MNPRO001-30</strain>
        <tissue evidence="1">Meninges</tissue>
    </source>
</reference>
<gene>
    <name evidence="1" type="ORF">KIN20_022559</name>
</gene>
<comment type="caution">
    <text evidence="1">The sequence shown here is derived from an EMBL/GenBank/DDBJ whole genome shotgun (WGS) entry which is preliminary data.</text>
</comment>
<evidence type="ECO:0000313" key="2">
    <source>
        <dbReference type="Proteomes" id="UP001196413"/>
    </source>
</evidence>